<evidence type="ECO:0000256" key="5">
    <source>
        <dbReference type="ARBA" id="ARBA00022989"/>
    </source>
</evidence>
<comment type="subcellular location">
    <subcellularLocation>
        <location evidence="1">Cell membrane</location>
        <topology evidence="1">Multi-pass membrane protein</topology>
    </subcellularLocation>
</comment>
<dbReference type="InterPro" id="IPR036259">
    <property type="entry name" value="MFS_trans_sf"/>
</dbReference>
<keyword evidence="6" id="KW-0472">Membrane</keyword>
<keyword evidence="4" id="KW-0812">Transmembrane</keyword>
<accession>A0A2Z6EUW2</accession>
<dbReference type="PANTHER" id="PTHR42718">
    <property type="entry name" value="MAJOR FACILITATOR SUPERFAMILY MULTIDRUG TRANSPORTER MFSC"/>
    <property type="match status" value="1"/>
</dbReference>
<dbReference type="PANTHER" id="PTHR42718:SF46">
    <property type="entry name" value="BLR6921 PROTEIN"/>
    <property type="match status" value="1"/>
</dbReference>
<keyword evidence="8" id="KW-1185">Reference proteome</keyword>
<dbReference type="RefSeq" id="WP_045362237.1">
    <property type="nucleotide sequence ID" value="NZ_AP018150.1"/>
</dbReference>
<evidence type="ECO:0000313" key="7">
    <source>
        <dbReference type="EMBL" id="BBE09263.1"/>
    </source>
</evidence>
<dbReference type="KEGG" id="mcys:MCB1EB_1102"/>
<evidence type="ECO:0000256" key="1">
    <source>
        <dbReference type="ARBA" id="ARBA00004651"/>
    </source>
</evidence>
<dbReference type="InterPro" id="IPR011701">
    <property type="entry name" value="MFS"/>
</dbReference>
<dbReference type="Gene3D" id="1.20.1720.10">
    <property type="entry name" value="Multidrug resistance protein D"/>
    <property type="match status" value="1"/>
</dbReference>
<evidence type="ECO:0000256" key="6">
    <source>
        <dbReference type="ARBA" id="ARBA00023136"/>
    </source>
</evidence>
<dbReference type="Proteomes" id="UP000282597">
    <property type="component" value="Chromosome"/>
</dbReference>
<organism evidence="7 8">
    <name type="scientific">Mycoavidus cysteinexigens</name>
    <dbReference type="NCBI Taxonomy" id="1553431"/>
    <lineage>
        <taxon>Bacteria</taxon>
        <taxon>Pseudomonadati</taxon>
        <taxon>Pseudomonadota</taxon>
        <taxon>Betaproteobacteria</taxon>
        <taxon>Burkholderiales</taxon>
        <taxon>Burkholderiaceae</taxon>
        <taxon>Mycoavidus</taxon>
    </lineage>
</organism>
<keyword evidence="2" id="KW-0813">Transport</keyword>
<dbReference type="InterPro" id="IPR020846">
    <property type="entry name" value="MFS_dom"/>
</dbReference>
<dbReference type="PROSITE" id="PS50850">
    <property type="entry name" value="MFS"/>
    <property type="match status" value="1"/>
</dbReference>
<name>A0A2Z6EUW2_9BURK</name>
<dbReference type="GO" id="GO:0005886">
    <property type="term" value="C:plasma membrane"/>
    <property type="evidence" value="ECO:0007669"/>
    <property type="project" value="UniProtKB-SubCell"/>
</dbReference>
<sequence>MRKTASLTPLSANRPLFILQIIIAAALFMEGIDASMLSTALPAIAASFQVDVIQLKLAFVAYFLAMAIAIPISGWCADRFGARTIFCSALTIFTLASIACACAPNFYIFLVGRSLQGVSGALVFPVGRLILVRSMPKSEFIRAFSNVTIPATIGIIVGPMLGGFLTTYMHWSWLFWINLPIGIAIIAVGLKYVPKFRGAPPAFDLIGFLLSGFGLAALGYGFSALGDRSLPAHTVALLTMSGVVLMLVYFWRARKMVAPALDLRLFSIKTYRIGIVCGFIIRAVGAGTFFFLLPMMLQVGFGFTPLQSGSVTFASAAGFLAAKCLIQKILRRFGFRRALSINAIIGSLCIGMLALFLPTTPRIVMIALLFVAGLSRCLQYMALDIMSYADMPPSAVSRASTMANVSKQLAMAGGVAFAAWVLERVEATRQVFYVDITNFHIAFILVAIPAMATLFMLLRMAPDAGKEVSGHQPPVRRCD</sequence>
<dbReference type="AlphaFoldDB" id="A0A2Z6EUW2"/>
<reference evidence="7 8" key="1">
    <citation type="journal article" date="2018" name="Microbes Environ.">
        <title>Comparative Genomic Insights into Endofungal Lifestyles of Two Bacterial Endosymbionts, Mycoavidus cysteinexigens and Burkholderia rhizoxinica.</title>
        <authorList>
            <person name="Sharmin D."/>
            <person name="Guo Y."/>
            <person name="Nishizawa T."/>
            <person name="Ohshima S."/>
            <person name="Sato Y."/>
            <person name="Takashima Y."/>
            <person name="Narisawa K."/>
            <person name="Ohta H."/>
        </authorList>
    </citation>
    <scope>NUCLEOTIDE SEQUENCE [LARGE SCALE GENOMIC DNA]</scope>
    <source>
        <strain evidence="7 8">B1-EB</strain>
    </source>
</reference>
<dbReference type="Pfam" id="PF07690">
    <property type="entry name" value="MFS_1"/>
    <property type="match status" value="1"/>
</dbReference>
<evidence type="ECO:0000256" key="2">
    <source>
        <dbReference type="ARBA" id="ARBA00022448"/>
    </source>
</evidence>
<proteinExistence type="predicted"/>
<keyword evidence="5" id="KW-1133">Transmembrane helix</keyword>
<dbReference type="SUPFAM" id="SSF103473">
    <property type="entry name" value="MFS general substrate transporter"/>
    <property type="match status" value="1"/>
</dbReference>
<dbReference type="Gene3D" id="1.20.1250.20">
    <property type="entry name" value="MFS general substrate transporter like domains"/>
    <property type="match status" value="1"/>
</dbReference>
<protein>
    <submittedName>
        <fullName evidence="7">Multidrug efflux protein</fullName>
    </submittedName>
</protein>
<dbReference type="GO" id="GO:0022857">
    <property type="term" value="F:transmembrane transporter activity"/>
    <property type="evidence" value="ECO:0007669"/>
    <property type="project" value="InterPro"/>
</dbReference>
<evidence type="ECO:0000256" key="4">
    <source>
        <dbReference type="ARBA" id="ARBA00022692"/>
    </source>
</evidence>
<gene>
    <name evidence="7" type="ORF">MCB1EB_1102</name>
</gene>
<dbReference type="EMBL" id="AP018150">
    <property type="protein sequence ID" value="BBE09263.1"/>
    <property type="molecule type" value="Genomic_DNA"/>
</dbReference>
<keyword evidence="3" id="KW-1003">Cell membrane</keyword>
<evidence type="ECO:0000256" key="3">
    <source>
        <dbReference type="ARBA" id="ARBA00022475"/>
    </source>
</evidence>
<evidence type="ECO:0000313" key="8">
    <source>
        <dbReference type="Proteomes" id="UP000282597"/>
    </source>
</evidence>